<dbReference type="PANTHER" id="PTHR13789:SF309">
    <property type="entry name" value="PUTATIVE (AFU_ORTHOLOGUE AFUA_6G14510)-RELATED"/>
    <property type="match status" value="1"/>
</dbReference>
<evidence type="ECO:0000313" key="5">
    <source>
        <dbReference type="Proteomes" id="UP000198280"/>
    </source>
</evidence>
<feature type="domain" description="FAD-binding" evidence="3">
    <location>
        <begin position="10"/>
        <end position="342"/>
    </location>
</feature>
<keyword evidence="2" id="KW-0503">Monooxygenase</keyword>
<dbReference type="OrthoDB" id="4568714at2"/>
<dbReference type="PRINTS" id="PR00420">
    <property type="entry name" value="RNGMNOXGNASE"/>
</dbReference>
<keyword evidence="5" id="KW-1185">Reference proteome</keyword>
<dbReference type="PANTHER" id="PTHR13789">
    <property type="entry name" value="MONOOXYGENASE"/>
    <property type="match status" value="1"/>
</dbReference>
<dbReference type="GO" id="GO:0004497">
    <property type="term" value="F:monooxygenase activity"/>
    <property type="evidence" value="ECO:0007669"/>
    <property type="project" value="UniProtKB-KW"/>
</dbReference>
<dbReference type="InterPro" id="IPR050493">
    <property type="entry name" value="FAD-dep_Monooxygenase_BioMet"/>
</dbReference>
<dbReference type="RefSeq" id="WP_089224552.1">
    <property type="nucleotide sequence ID" value="NZ_FZOF01000007.1"/>
</dbReference>
<name>A0A239FVC2_9ACTN</name>
<reference evidence="4 5" key="1">
    <citation type="submission" date="2017-06" db="EMBL/GenBank/DDBJ databases">
        <authorList>
            <person name="Kim H.J."/>
            <person name="Triplett B.A."/>
        </authorList>
    </citation>
    <scope>NUCLEOTIDE SEQUENCE [LARGE SCALE GENOMIC DNA]</scope>
    <source>
        <strain evidence="4 5">CGMCC 4.1858</strain>
    </source>
</reference>
<dbReference type="Gene3D" id="3.50.50.60">
    <property type="entry name" value="FAD/NAD(P)-binding domain"/>
    <property type="match status" value="1"/>
</dbReference>
<dbReference type="Proteomes" id="UP000198280">
    <property type="component" value="Unassembled WGS sequence"/>
</dbReference>
<organism evidence="4 5">
    <name type="scientific">Actinacidiphila glaucinigra</name>
    <dbReference type="NCBI Taxonomy" id="235986"/>
    <lineage>
        <taxon>Bacteria</taxon>
        <taxon>Bacillati</taxon>
        <taxon>Actinomycetota</taxon>
        <taxon>Actinomycetes</taxon>
        <taxon>Kitasatosporales</taxon>
        <taxon>Streptomycetaceae</taxon>
        <taxon>Actinacidiphila</taxon>
    </lineage>
</organism>
<dbReference type="Pfam" id="PF01494">
    <property type="entry name" value="FAD_binding_3"/>
    <property type="match status" value="1"/>
</dbReference>
<evidence type="ECO:0000259" key="3">
    <source>
        <dbReference type="Pfam" id="PF01494"/>
    </source>
</evidence>
<dbReference type="EMBL" id="FZOF01000007">
    <property type="protein sequence ID" value="SNS60809.1"/>
    <property type="molecule type" value="Genomic_DNA"/>
</dbReference>
<accession>A0A239FVC2</accession>
<proteinExistence type="predicted"/>
<protein>
    <submittedName>
        <fullName evidence="4">2-polyprenyl-6-methoxyphenol hydroxylase</fullName>
    </submittedName>
</protein>
<evidence type="ECO:0000256" key="2">
    <source>
        <dbReference type="ARBA" id="ARBA00023033"/>
    </source>
</evidence>
<dbReference type="SUPFAM" id="SSF51905">
    <property type="entry name" value="FAD/NAD(P)-binding domain"/>
    <property type="match status" value="1"/>
</dbReference>
<keyword evidence="1" id="KW-0560">Oxidoreductase</keyword>
<gene>
    <name evidence="4" type="ORF">SAMN05216252_10794</name>
</gene>
<dbReference type="AlphaFoldDB" id="A0A239FVC2"/>
<dbReference type="InterPro" id="IPR036188">
    <property type="entry name" value="FAD/NAD-bd_sf"/>
</dbReference>
<sequence>MSRTSQQPHAVVVGAGIGGLGAAVALRRRGWRVTVLERAAALEPVGAGIGIAPNALRALDVLGVGDAVRAMAAFQGEGGLRRPDGRWLSRTSGEAAAERFGGPVVIAHRAELVAVLAGLLPEGALRTGTRVVSASPEGRVTTGDGTIDADLVVAADGINSAVRGALFPAHPGPVYSGFTSWRTVVPAPAAYLPHETWGRGRLWGTVPLTGGRVYCYATAVTPPGGRAPAGDERTELRRLFGDWHDPVPGLIDSAAPGTVLRNDVHHLARPLPAFHRGRVALLGDAAHAMTPNLGQGGCQALEDAVVLAHLAAPDAAEHAVARALAAYTVQRLPRTTRVVRRSWSVGRLTTWSSRPAVALRDALFAGVNRVGPRLALRSLDGIADWRPPAGPYAADGTGQARQA</sequence>
<evidence type="ECO:0000256" key="1">
    <source>
        <dbReference type="ARBA" id="ARBA00023002"/>
    </source>
</evidence>
<evidence type="ECO:0000313" key="4">
    <source>
        <dbReference type="EMBL" id="SNS60809.1"/>
    </source>
</evidence>
<dbReference type="InterPro" id="IPR002938">
    <property type="entry name" value="FAD-bd"/>
</dbReference>
<dbReference type="GO" id="GO:0071949">
    <property type="term" value="F:FAD binding"/>
    <property type="evidence" value="ECO:0007669"/>
    <property type="project" value="InterPro"/>
</dbReference>